<gene>
    <name evidence="1" type="ORF">K1W69_17090</name>
</gene>
<evidence type="ECO:0000313" key="2">
    <source>
        <dbReference type="Proteomes" id="UP001196509"/>
    </source>
</evidence>
<dbReference type="RefSeq" id="WP_220229635.1">
    <property type="nucleotide sequence ID" value="NZ_JAICBX010000003.1"/>
</dbReference>
<reference evidence="1" key="1">
    <citation type="submission" date="2021-08" db="EMBL/GenBank/DDBJ databases">
        <title>Hoeflea bacterium WL0058 sp. nov., isolated from the sediment.</title>
        <authorList>
            <person name="Wang L."/>
            <person name="Zhang D."/>
        </authorList>
    </citation>
    <scope>NUCLEOTIDE SEQUENCE</scope>
    <source>
        <strain evidence="1">WL0058</strain>
    </source>
</reference>
<name>A0AAE3D0V2_9HYPH</name>
<dbReference type="Proteomes" id="UP001196509">
    <property type="component" value="Unassembled WGS sequence"/>
</dbReference>
<sequence length="175" mass="19755">MTSNNEVVTLNCADGDLFKVVEKGREATEAMPFEQAKTYARERNPYVDVEDDGRVYEMLEEEAQARLKEEYERLDACSQANNPLLEILDKSADSVHVIAGVETIDQEARQLLSTPEIPWRRRRGWFRSHACDRRLTGGHGVGTGLNVRALTAKSTKHEQRECNCSGSVLKEARCN</sequence>
<evidence type="ECO:0000313" key="1">
    <source>
        <dbReference type="EMBL" id="MBW8638915.1"/>
    </source>
</evidence>
<proteinExistence type="predicted"/>
<comment type="caution">
    <text evidence="1">The sequence shown here is derived from an EMBL/GenBank/DDBJ whole genome shotgun (WGS) entry which is preliminary data.</text>
</comment>
<dbReference type="AlphaFoldDB" id="A0AAE3D0V2"/>
<organism evidence="1 2">
    <name type="scientific">Flavimaribacter sediminis</name>
    <dbReference type="NCBI Taxonomy" id="2865987"/>
    <lineage>
        <taxon>Bacteria</taxon>
        <taxon>Pseudomonadati</taxon>
        <taxon>Pseudomonadota</taxon>
        <taxon>Alphaproteobacteria</taxon>
        <taxon>Hyphomicrobiales</taxon>
        <taxon>Rhizobiaceae</taxon>
        <taxon>Flavimaribacter</taxon>
    </lineage>
</organism>
<keyword evidence="2" id="KW-1185">Reference proteome</keyword>
<accession>A0AAE3D0V2</accession>
<dbReference type="EMBL" id="JAICBX010000003">
    <property type="protein sequence ID" value="MBW8638915.1"/>
    <property type="molecule type" value="Genomic_DNA"/>
</dbReference>
<protein>
    <submittedName>
        <fullName evidence="1">Uncharacterized protein</fullName>
    </submittedName>
</protein>